<dbReference type="STRING" id="4155.A0A022QIF8"/>
<sequence length="383" mass="43530">EAIADPNSPPHIVSRFRSIEMYINSMSPTTIPVDLLYDIIDALSDCRVFAHQHHPKPSPSNKVFFRRVISEFFSKKKIEKIGKQLDAIDTKLLNIPPLPPPRDQARLLVTQQTYPLLDSSRIIGFDSYADKIEGLMLLEENISSNSGIITTAIGIVGRCGSGKTALAQKVFASPVIQGAFFPRIWVCLSVMMFLDDIIDHTRVRVLSYILKEMGYDISYDPDCDAIELQEKLRQELMGKRYLIVLDDAWRFDEFYADLMYTGGTLIVTSRSENVIRRAVGDNNNNNQVNMIRMEPHLSHEICQEIFDNVVREKGIIDVDHPTLEKIKDDLLRNYDGLPLAVTSLAEIISELLDQNIGILPTISEEEPHYQEGDLSSFFIKYHN</sequence>
<dbReference type="GO" id="GO:0043531">
    <property type="term" value="F:ADP binding"/>
    <property type="evidence" value="ECO:0007669"/>
    <property type="project" value="InterPro"/>
</dbReference>
<dbReference type="SUPFAM" id="SSF52540">
    <property type="entry name" value="P-loop containing nucleoside triphosphate hydrolases"/>
    <property type="match status" value="1"/>
</dbReference>
<evidence type="ECO:0000313" key="4">
    <source>
        <dbReference type="Proteomes" id="UP000030748"/>
    </source>
</evidence>
<evidence type="ECO:0000313" key="3">
    <source>
        <dbReference type="EMBL" id="EYU27018.1"/>
    </source>
</evidence>
<dbReference type="Gene3D" id="3.40.50.300">
    <property type="entry name" value="P-loop containing nucleotide triphosphate hydrolases"/>
    <property type="match status" value="1"/>
</dbReference>
<name>A0A022QIF8_ERYGU</name>
<dbReference type="Pfam" id="PF00931">
    <property type="entry name" value="NB-ARC"/>
    <property type="match status" value="1"/>
</dbReference>
<dbReference type="PANTHER" id="PTHR36766">
    <property type="entry name" value="PLANT BROAD-SPECTRUM MILDEW RESISTANCE PROTEIN RPW8"/>
    <property type="match status" value="1"/>
</dbReference>
<feature type="domain" description="NB-ARC" evidence="2">
    <location>
        <begin position="152"/>
        <end position="303"/>
    </location>
</feature>
<dbReference type="GO" id="GO:0006952">
    <property type="term" value="P:defense response"/>
    <property type="evidence" value="ECO:0007669"/>
    <property type="project" value="UniProtKB-KW"/>
</dbReference>
<feature type="non-terminal residue" evidence="3">
    <location>
        <position position="1"/>
    </location>
</feature>
<dbReference type="EMBL" id="KI631506">
    <property type="protein sequence ID" value="EYU27018.1"/>
    <property type="molecule type" value="Genomic_DNA"/>
</dbReference>
<evidence type="ECO:0000256" key="1">
    <source>
        <dbReference type="ARBA" id="ARBA00022821"/>
    </source>
</evidence>
<dbReference type="PRINTS" id="PR00364">
    <property type="entry name" value="DISEASERSIST"/>
</dbReference>
<reference evidence="3 4" key="1">
    <citation type="journal article" date="2013" name="Proc. Natl. Acad. Sci. U.S.A.">
        <title>Fine-scale variation in meiotic recombination in Mimulus inferred from population shotgun sequencing.</title>
        <authorList>
            <person name="Hellsten U."/>
            <person name="Wright K.M."/>
            <person name="Jenkins J."/>
            <person name="Shu S."/>
            <person name="Yuan Y."/>
            <person name="Wessler S.R."/>
            <person name="Schmutz J."/>
            <person name="Willis J.H."/>
            <person name="Rokhsar D.S."/>
        </authorList>
    </citation>
    <scope>NUCLEOTIDE SEQUENCE [LARGE SCALE GENOMIC DNA]</scope>
    <source>
        <strain evidence="4">cv. DUN x IM62</strain>
    </source>
</reference>
<gene>
    <name evidence="3" type="ORF">MIMGU_mgv1a023086mg</name>
</gene>
<keyword evidence="1" id="KW-0611">Plant defense</keyword>
<dbReference type="PANTHER" id="PTHR36766:SF55">
    <property type="entry name" value="OS11G0492900 PROTEIN"/>
    <property type="match status" value="1"/>
</dbReference>
<dbReference type="AlphaFoldDB" id="A0A022QIF8"/>
<organism evidence="3 4">
    <name type="scientific">Erythranthe guttata</name>
    <name type="common">Yellow monkey flower</name>
    <name type="synonym">Mimulus guttatus</name>
    <dbReference type="NCBI Taxonomy" id="4155"/>
    <lineage>
        <taxon>Eukaryota</taxon>
        <taxon>Viridiplantae</taxon>
        <taxon>Streptophyta</taxon>
        <taxon>Embryophyta</taxon>
        <taxon>Tracheophyta</taxon>
        <taxon>Spermatophyta</taxon>
        <taxon>Magnoliopsida</taxon>
        <taxon>eudicotyledons</taxon>
        <taxon>Gunneridae</taxon>
        <taxon>Pentapetalae</taxon>
        <taxon>asterids</taxon>
        <taxon>lamiids</taxon>
        <taxon>Lamiales</taxon>
        <taxon>Phrymaceae</taxon>
        <taxon>Erythranthe</taxon>
    </lineage>
</organism>
<accession>A0A022QIF8</accession>
<evidence type="ECO:0000259" key="2">
    <source>
        <dbReference type="Pfam" id="PF00931"/>
    </source>
</evidence>
<dbReference type="InterPro" id="IPR027417">
    <property type="entry name" value="P-loop_NTPase"/>
</dbReference>
<keyword evidence="4" id="KW-1185">Reference proteome</keyword>
<dbReference type="eggNOG" id="KOG4658">
    <property type="taxonomic scope" value="Eukaryota"/>
</dbReference>
<protein>
    <recommendedName>
        <fullName evidence="2">NB-ARC domain-containing protein</fullName>
    </recommendedName>
</protein>
<dbReference type="Proteomes" id="UP000030748">
    <property type="component" value="Unassembled WGS sequence"/>
</dbReference>
<proteinExistence type="predicted"/>
<dbReference type="InterPro" id="IPR002182">
    <property type="entry name" value="NB-ARC"/>
</dbReference>